<name>A0A852SNK7_9MICO</name>
<gene>
    <name evidence="5" type="ORF">BJ984_001511</name>
</gene>
<dbReference type="GO" id="GO:0045429">
    <property type="term" value="P:positive regulation of nitric oxide biosynthetic process"/>
    <property type="evidence" value="ECO:0007669"/>
    <property type="project" value="TreeGrafter"/>
</dbReference>
<keyword evidence="4" id="KW-0812">Transmembrane</keyword>
<comment type="similarity">
    <text evidence="1">Belongs to the DDAH family.</text>
</comment>
<protein>
    <submittedName>
        <fullName evidence="5">Dimethylargininase</fullName>
        <ecNumber evidence="5">3.5.3.18</ecNumber>
    </submittedName>
</protein>
<accession>A0A852SNK7</accession>
<feature type="transmembrane region" description="Helical" evidence="4">
    <location>
        <begin position="109"/>
        <end position="132"/>
    </location>
</feature>
<keyword evidence="4" id="KW-0472">Membrane</keyword>
<feature type="active site" description="Nucleophile" evidence="3">
    <location>
        <position position="395"/>
    </location>
</feature>
<comment type="caution">
    <text evidence="5">The sequence shown here is derived from an EMBL/GenBank/DDBJ whole genome shotgun (WGS) entry which is preliminary data.</text>
</comment>
<keyword evidence="6" id="KW-1185">Reference proteome</keyword>
<feature type="transmembrane region" description="Helical" evidence="4">
    <location>
        <begin position="12"/>
        <end position="33"/>
    </location>
</feature>
<dbReference type="RefSeq" id="WP_179547492.1">
    <property type="nucleotide sequence ID" value="NZ_BSEW01000001.1"/>
</dbReference>
<dbReference type="GO" id="GO:0006525">
    <property type="term" value="P:arginine metabolic process"/>
    <property type="evidence" value="ECO:0007669"/>
    <property type="project" value="TreeGrafter"/>
</dbReference>
<evidence type="ECO:0000256" key="1">
    <source>
        <dbReference type="ARBA" id="ARBA00008532"/>
    </source>
</evidence>
<dbReference type="Proteomes" id="UP000549913">
    <property type="component" value="Unassembled WGS sequence"/>
</dbReference>
<evidence type="ECO:0000256" key="3">
    <source>
        <dbReference type="PIRSR" id="PIRSR633199-1"/>
    </source>
</evidence>
<dbReference type="AlphaFoldDB" id="A0A852SNK7"/>
<reference evidence="5 6" key="1">
    <citation type="submission" date="2020-07" db="EMBL/GenBank/DDBJ databases">
        <title>Sequencing the genomes of 1000 actinobacteria strains.</title>
        <authorList>
            <person name="Klenk H.-P."/>
        </authorList>
    </citation>
    <scope>NUCLEOTIDE SEQUENCE [LARGE SCALE GENOMIC DNA]</scope>
    <source>
        <strain evidence="5 6">DSM 26474</strain>
    </source>
</reference>
<dbReference type="EMBL" id="JACCBM010000001">
    <property type="protein sequence ID" value="NYD70353.1"/>
    <property type="molecule type" value="Genomic_DNA"/>
</dbReference>
<keyword evidence="2 5" id="KW-0378">Hydrolase</keyword>
<feature type="active site" description="Proton donor" evidence="3">
    <location>
        <position position="310"/>
    </location>
</feature>
<feature type="transmembrane region" description="Helical" evidence="4">
    <location>
        <begin position="48"/>
        <end position="69"/>
    </location>
</feature>
<dbReference type="PANTHER" id="PTHR12737">
    <property type="entry name" value="DIMETHYLARGININE DIMETHYLAMINOHYDROLASE"/>
    <property type="match status" value="1"/>
</dbReference>
<dbReference type="GO" id="GO:0000052">
    <property type="term" value="P:citrulline metabolic process"/>
    <property type="evidence" value="ECO:0007669"/>
    <property type="project" value="TreeGrafter"/>
</dbReference>
<dbReference type="EC" id="3.5.3.18" evidence="5"/>
<organism evidence="5 6">
    <name type="scientific">Herbiconiux flava</name>
    <dbReference type="NCBI Taxonomy" id="881268"/>
    <lineage>
        <taxon>Bacteria</taxon>
        <taxon>Bacillati</taxon>
        <taxon>Actinomycetota</taxon>
        <taxon>Actinomycetes</taxon>
        <taxon>Micrococcales</taxon>
        <taxon>Microbacteriaceae</taxon>
        <taxon>Herbiconiux</taxon>
    </lineage>
</organism>
<feature type="transmembrane region" description="Helical" evidence="4">
    <location>
        <begin position="76"/>
        <end position="103"/>
    </location>
</feature>
<evidence type="ECO:0000256" key="2">
    <source>
        <dbReference type="ARBA" id="ARBA00022801"/>
    </source>
</evidence>
<evidence type="ECO:0000256" key="4">
    <source>
        <dbReference type="SAM" id="Phobius"/>
    </source>
</evidence>
<dbReference type="Gene3D" id="3.75.10.10">
    <property type="entry name" value="L-arginine/glycine Amidinotransferase, Chain A"/>
    <property type="match status" value="1"/>
</dbReference>
<dbReference type="PANTHER" id="PTHR12737:SF9">
    <property type="entry name" value="DIMETHYLARGININASE"/>
    <property type="match status" value="1"/>
</dbReference>
<dbReference type="SUPFAM" id="SSF55909">
    <property type="entry name" value="Pentein"/>
    <property type="match status" value="1"/>
</dbReference>
<dbReference type="NCBIfam" id="NF045660">
    <property type="entry name" value="DiMthArgaseDdahStm"/>
    <property type="match status" value="1"/>
</dbReference>
<evidence type="ECO:0000313" key="5">
    <source>
        <dbReference type="EMBL" id="NYD70353.1"/>
    </source>
</evidence>
<sequence>MTSFRLRTLTASVVAAAAVALIAIVVADLAYFVANQQNPQVFPVYSEYFLNATLLLFVFTAVFGLVGAFRRWYTALIAGVVSAVVAALVGTGLSALVAGIAFGDMIAPLLATLMGNNLIFVLAAVLASVLLAPRIHSRIAITEQQEVLRKKYVLVRRPAATLDEGIVTHIERENIDVDLAEEQWETYVAALTGGGWEPIEVPVADDLPDSVFVEDSVVMFGALAVLASPGAESREGEIASVEESVRALGLEVTRIEKPGTLDGGDVLKVGMTVFVGKGGRTNAEGIRQLRKILAPRGYSVVAVPVTKALHLKSTVTALPDGTVIGYRPLVDDPFVYDRFLEMPEPSGAHVVVLSDDTVLVSASAPESVRLIEGLGYRVIAVDISEFEKLEGCVTCLSVRVR</sequence>
<keyword evidence="4" id="KW-1133">Transmembrane helix</keyword>
<proteinExistence type="inferred from homology"/>
<evidence type="ECO:0000313" key="6">
    <source>
        <dbReference type="Proteomes" id="UP000549913"/>
    </source>
</evidence>
<dbReference type="InterPro" id="IPR033199">
    <property type="entry name" value="DDAH-like"/>
</dbReference>
<dbReference type="GO" id="GO:0016597">
    <property type="term" value="F:amino acid binding"/>
    <property type="evidence" value="ECO:0007669"/>
    <property type="project" value="TreeGrafter"/>
</dbReference>
<dbReference type="GO" id="GO:0016403">
    <property type="term" value="F:dimethylargininase activity"/>
    <property type="evidence" value="ECO:0007669"/>
    <property type="project" value="UniProtKB-EC"/>
</dbReference>